<dbReference type="EMBL" id="JEMC01001261">
    <property type="protein sequence ID" value="KYF98502.1"/>
    <property type="molecule type" value="Genomic_DNA"/>
</dbReference>
<dbReference type="AlphaFoldDB" id="A0A150T1C6"/>
<reference evidence="1 2" key="1">
    <citation type="submission" date="2014-02" db="EMBL/GenBank/DDBJ databases">
        <title>The small core and large imbalanced accessory genome model reveals a collaborative survival strategy of Sorangium cellulosum strains in nature.</title>
        <authorList>
            <person name="Han K."/>
            <person name="Peng R."/>
            <person name="Blom J."/>
            <person name="Li Y.-Z."/>
        </authorList>
    </citation>
    <scope>NUCLEOTIDE SEQUENCE [LARGE SCALE GENOMIC DNA]</scope>
    <source>
        <strain evidence="1 2">So0149</strain>
    </source>
</reference>
<name>A0A150T1C6_SORCE</name>
<evidence type="ECO:0000313" key="2">
    <source>
        <dbReference type="Proteomes" id="UP000075515"/>
    </source>
</evidence>
<proteinExistence type="predicted"/>
<accession>A0A150T1C6</accession>
<dbReference type="Proteomes" id="UP000075515">
    <property type="component" value="Unassembled WGS sequence"/>
</dbReference>
<evidence type="ECO:0000313" key="1">
    <source>
        <dbReference type="EMBL" id="KYF98502.1"/>
    </source>
</evidence>
<sequence length="61" mass="6318">MGASQTALRGALFGAWIGYSSGERLLLHARLGAGGLFGAVAGSAQICPERVHIKAGRQEDH</sequence>
<organism evidence="1 2">
    <name type="scientific">Sorangium cellulosum</name>
    <name type="common">Polyangium cellulosum</name>
    <dbReference type="NCBI Taxonomy" id="56"/>
    <lineage>
        <taxon>Bacteria</taxon>
        <taxon>Pseudomonadati</taxon>
        <taxon>Myxococcota</taxon>
        <taxon>Polyangia</taxon>
        <taxon>Polyangiales</taxon>
        <taxon>Polyangiaceae</taxon>
        <taxon>Sorangium</taxon>
    </lineage>
</organism>
<gene>
    <name evidence="1" type="ORF">BE18_50645</name>
</gene>
<protein>
    <submittedName>
        <fullName evidence="1">Uncharacterized protein</fullName>
    </submittedName>
</protein>
<comment type="caution">
    <text evidence="1">The sequence shown here is derived from an EMBL/GenBank/DDBJ whole genome shotgun (WGS) entry which is preliminary data.</text>
</comment>